<evidence type="ECO:0000313" key="4">
    <source>
        <dbReference type="EMBL" id="OCX22745.1"/>
    </source>
</evidence>
<dbReference type="SUPFAM" id="SSF52172">
    <property type="entry name" value="CheY-like"/>
    <property type="match status" value="1"/>
</dbReference>
<dbReference type="InterPro" id="IPR001789">
    <property type="entry name" value="Sig_transdc_resp-reg_receiver"/>
</dbReference>
<dbReference type="InterPro" id="IPR050595">
    <property type="entry name" value="Bact_response_regulator"/>
</dbReference>
<dbReference type="OrthoDB" id="9784719at2"/>
<sequence length="139" mass="15163">MAVKGDFILNEQTIAILVVDDEPLLRIFAVDFLTDAGFMVYEASNADEALEVLGSRPDIFAVFTDIQMPGTLDGIGLARRIKKTWPGIFVIVTSGQQVAESGELSDDVPFLTKPYLPETVAAMIRQKLSPQIVHAPVSE</sequence>
<dbReference type="STRING" id="1566387.QV13_04570"/>
<dbReference type="EMBL" id="MDEO01000026">
    <property type="protein sequence ID" value="OCX22745.1"/>
    <property type="molecule type" value="Genomic_DNA"/>
</dbReference>
<dbReference type="GO" id="GO:0000160">
    <property type="term" value="P:phosphorelay signal transduction system"/>
    <property type="evidence" value="ECO:0007669"/>
    <property type="project" value="InterPro"/>
</dbReference>
<dbReference type="Gene3D" id="3.40.50.2300">
    <property type="match status" value="1"/>
</dbReference>
<feature type="domain" description="Response regulatory" evidence="3">
    <location>
        <begin position="15"/>
        <end position="128"/>
    </location>
</feature>
<dbReference type="PROSITE" id="PS50110">
    <property type="entry name" value="RESPONSE_REGULATORY"/>
    <property type="match status" value="1"/>
</dbReference>
<dbReference type="AlphaFoldDB" id="A0A1C2E701"/>
<keyword evidence="5" id="KW-1185">Reference proteome</keyword>
<protein>
    <recommendedName>
        <fullName evidence="3">Response regulatory domain-containing protein</fullName>
    </recommendedName>
</protein>
<feature type="modified residue" description="4-aspartylphosphate" evidence="2">
    <location>
        <position position="65"/>
    </location>
</feature>
<dbReference type="PANTHER" id="PTHR44591">
    <property type="entry name" value="STRESS RESPONSE REGULATOR PROTEIN 1"/>
    <property type="match status" value="1"/>
</dbReference>
<dbReference type="InterPro" id="IPR011006">
    <property type="entry name" value="CheY-like_superfamily"/>
</dbReference>
<organism evidence="4 5">
    <name type="scientific">Mesorhizobium hungaricum</name>
    <dbReference type="NCBI Taxonomy" id="1566387"/>
    <lineage>
        <taxon>Bacteria</taxon>
        <taxon>Pseudomonadati</taxon>
        <taxon>Pseudomonadota</taxon>
        <taxon>Alphaproteobacteria</taxon>
        <taxon>Hyphomicrobiales</taxon>
        <taxon>Phyllobacteriaceae</taxon>
        <taxon>Mesorhizobium</taxon>
    </lineage>
</organism>
<evidence type="ECO:0000256" key="2">
    <source>
        <dbReference type="PROSITE-ProRule" id="PRU00169"/>
    </source>
</evidence>
<evidence type="ECO:0000256" key="1">
    <source>
        <dbReference type="ARBA" id="ARBA00022553"/>
    </source>
</evidence>
<comment type="caution">
    <text evidence="4">The sequence shown here is derived from an EMBL/GenBank/DDBJ whole genome shotgun (WGS) entry which is preliminary data.</text>
</comment>
<evidence type="ECO:0000313" key="5">
    <source>
        <dbReference type="Proteomes" id="UP000094412"/>
    </source>
</evidence>
<reference evidence="4 5" key="1">
    <citation type="submission" date="2016-08" db="EMBL/GenBank/DDBJ databases">
        <title>Whole genome sequence of Mesorhizobium sp. strain UASWS1009 isolated from industrial sewage.</title>
        <authorList>
            <person name="Crovadore J."/>
            <person name="Calmin G."/>
            <person name="Chablais R."/>
            <person name="Cochard B."/>
            <person name="Lefort F."/>
        </authorList>
    </citation>
    <scope>NUCLEOTIDE SEQUENCE [LARGE SCALE GENOMIC DNA]</scope>
    <source>
        <strain evidence="4 5">UASWS1009</strain>
    </source>
</reference>
<evidence type="ECO:0000259" key="3">
    <source>
        <dbReference type="PROSITE" id="PS50110"/>
    </source>
</evidence>
<dbReference type="PANTHER" id="PTHR44591:SF21">
    <property type="entry name" value="TWO-COMPONENT RESPONSE REGULATOR"/>
    <property type="match status" value="1"/>
</dbReference>
<dbReference type="Proteomes" id="UP000094412">
    <property type="component" value="Unassembled WGS sequence"/>
</dbReference>
<dbReference type="Pfam" id="PF00072">
    <property type="entry name" value="Response_reg"/>
    <property type="match status" value="1"/>
</dbReference>
<name>A0A1C2E701_9HYPH</name>
<keyword evidence="1 2" id="KW-0597">Phosphoprotein</keyword>
<gene>
    <name evidence="4" type="ORF">QV13_04570</name>
</gene>
<accession>A0A1C2E701</accession>
<proteinExistence type="predicted"/>
<dbReference type="SMART" id="SM00448">
    <property type="entry name" value="REC"/>
    <property type="match status" value="1"/>
</dbReference>